<evidence type="ECO:0000313" key="1">
    <source>
        <dbReference type="EMBL" id="MBS4198564.1"/>
    </source>
</evidence>
<dbReference type="GO" id="GO:0016787">
    <property type="term" value="F:hydrolase activity"/>
    <property type="evidence" value="ECO:0007669"/>
    <property type="project" value="UniProtKB-KW"/>
</dbReference>
<organism evidence="1 2">
    <name type="scientific">Lederbergia citrisecunda</name>
    <dbReference type="NCBI Taxonomy" id="2833583"/>
    <lineage>
        <taxon>Bacteria</taxon>
        <taxon>Bacillati</taxon>
        <taxon>Bacillota</taxon>
        <taxon>Bacilli</taxon>
        <taxon>Bacillales</taxon>
        <taxon>Bacillaceae</taxon>
        <taxon>Lederbergia</taxon>
    </lineage>
</organism>
<comment type="caution">
    <text evidence="1">The sequence shown here is derived from an EMBL/GenBank/DDBJ whole genome shotgun (WGS) entry which is preliminary data.</text>
</comment>
<dbReference type="EMBL" id="JAGYPJ010000001">
    <property type="protein sequence ID" value="MBS4198564.1"/>
    <property type="molecule type" value="Genomic_DNA"/>
</dbReference>
<protein>
    <submittedName>
        <fullName evidence="1">Hydrolase</fullName>
    </submittedName>
</protein>
<keyword evidence="2" id="KW-1185">Reference proteome</keyword>
<dbReference type="Proteomes" id="UP000682713">
    <property type="component" value="Unassembled WGS sequence"/>
</dbReference>
<accession>A0A942TLS3</accession>
<name>A0A942TLS3_9BACI</name>
<evidence type="ECO:0000313" key="2">
    <source>
        <dbReference type="Proteomes" id="UP000682713"/>
    </source>
</evidence>
<reference evidence="1 2" key="1">
    <citation type="submission" date="2021-05" db="EMBL/GenBank/DDBJ databases">
        <title>Novel Bacillus species.</title>
        <authorList>
            <person name="Liu G."/>
        </authorList>
    </citation>
    <scope>NUCLEOTIDE SEQUENCE [LARGE SCALE GENOMIC DNA]</scope>
    <source>
        <strain evidence="1 2">FJAT-49732</strain>
    </source>
</reference>
<proteinExistence type="predicted"/>
<keyword evidence="1" id="KW-0378">Hydrolase</keyword>
<sequence length="207" mass="24204">MGSRVMHLIITNEIAKKISIMDKDLFLLGGIAPDAVTPKEISHFFTGDLQDFSRSIDYETFLHKYSLYHPSSYILGYYSHLIADDLWLKGFFIPWLKNRIEHNQNMVNLYHNDFRLLNGKLLHYYGVDEEIIDWKKSDSVIDLEEVTKQNVIELLPLIAEDMDYHDNVLNQQLNVFSFEQIVGYIETSVEKSIMLIHSKLSESIKQM</sequence>
<dbReference type="AlphaFoldDB" id="A0A942TLS3"/>
<gene>
    <name evidence="1" type="ORF">KHA93_02735</name>
</gene>
<dbReference type="RefSeq" id="WP_213109310.1">
    <property type="nucleotide sequence ID" value="NZ_JAGYPJ010000001.1"/>
</dbReference>